<feature type="domain" description="Xylose isomerase-like TIM barrel" evidence="1">
    <location>
        <begin position="42"/>
        <end position="286"/>
    </location>
</feature>
<reference evidence="2" key="1">
    <citation type="journal article" date="2020" name="mSystems">
        <title>Genome- and Community-Level Interaction Insights into Carbon Utilization and Element Cycling Functions of Hydrothermarchaeota in Hydrothermal Sediment.</title>
        <authorList>
            <person name="Zhou Z."/>
            <person name="Liu Y."/>
            <person name="Xu W."/>
            <person name="Pan J."/>
            <person name="Luo Z.H."/>
            <person name="Li M."/>
        </authorList>
    </citation>
    <scope>NUCLEOTIDE SEQUENCE [LARGE SCALE GENOMIC DNA]</scope>
    <source>
        <strain evidence="2">SpSt-716</strain>
    </source>
</reference>
<dbReference type="GO" id="GO:0016853">
    <property type="term" value="F:isomerase activity"/>
    <property type="evidence" value="ECO:0007669"/>
    <property type="project" value="UniProtKB-KW"/>
</dbReference>
<dbReference type="InterPro" id="IPR036237">
    <property type="entry name" value="Xyl_isomerase-like_sf"/>
</dbReference>
<accession>A0A7V3YN73</accession>
<sequence length="327" mass="38064">MTMHYRYAIISGFLGQLKDRFRMYQEPRDLEARLELARRVPGVVGMELVYPYDFVDPEKTRSLLEKYNLQVGAVNVDIKGERYWDRRALTSWDKDTRKKAVEYLKNGARFAREFGSYLVTVCPLQDGYDYHFEVAYDKAWQYFLEGVAEVARTNPDVRLSLEYKFREPLAHYFLGNVYSALYVCLKLGLDNVGVTLDVGHALFAGENPAESLVLLHREGKLFHVHVNDNDGKWDWDLVAGSRNLFPYLEFLYYLRKVGYQGWISLDVTPKHRDPVRAFTRSIAFTEKLLDFVESLDDAFIAKAIDEDDPGKVLELLYERFTSQGDER</sequence>
<dbReference type="PANTHER" id="PTHR12110:SF21">
    <property type="entry name" value="XYLOSE ISOMERASE-LIKE TIM BARREL DOMAIN-CONTAINING PROTEIN"/>
    <property type="match status" value="1"/>
</dbReference>
<proteinExistence type="predicted"/>
<dbReference type="EMBL" id="DTEN01000352">
    <property type="protein sequence ID" value="HGI75750.1"/>
    <property type="molecule type" value="Genomic_DNA"/>
</dbReference>
<protein>
    <submittedName>
        <fullName evidence="2">Sugar phosphate isomerase/epimerase</fullName>
    </submittedName>
</protein>
<dbReference type="Pfam" id="PF01261">
    <property type="entry name" value="AP_endonuc_2"/>
    <property type="match status" value="1"/>
</dbReference>
<dbReference type="Gene3D" id="3.20.20.150">
    <property type="entry name" value="Divalent-metal-dependent TIM barrel enzymes"/>
    <property type="match status" value="1"/>
</dbReference>
<keyword evidence="2" id="KW-0413">Isomerase</keyword>
<dbReference type="SUPFAM" id="SSF51658">
    <property type="entry name" value="Xylose isomerase-like"/>
    <property type="match status" value="1"/>
</dbReference>
<gene>
    <name evidence="2" type="ORF">ENU96_08765</name>
</gene>
<evidence type="ECO:0000259" key="1">
    <source>
        <dbReference type="Pfam" id="PF01261"/>
    </source>
</evidence>
<dbReference type="InterPro" id="IPR050312">
    <property type="entry name" value="IolE/XylAMocC-like"/>
</dbReference>
<comment type="caution">
    <text evidence="2">The sequence shown here is derived from an EMBL/GenBank/DDBJ whole genome shotgun (WGS) entry which is preliminary data.</text>
</comment>
<dbReference type="InterPro" id="IPR013022">
    <property type="entry name" value="Xyl_isomerase-like_TIM-brl"/>
</dbReference>
<organism evidence="2">
    <name type="scientific">Candidatus Caldatribacterium californiense</name>
    <dbReference type="NCBI Taxonomy" id="1454726"/>
    <lineage>
        <taxon>Bacteria</taxon>
        <taxon>Pseudomonadati</taxon>
        <taxon>Atribacterota</taxon>
        <taxon>Atribacteria</taxon>
        <taxon>Atribacterales</taxon>
        <taxon>Candidatus Caldatribacteriaceae</taxon>
        <taxon>Candidatus Caldatribacterium</taxon>
    </lineage>
</organism>
<evidence type="ECO:0000313" key="2">
    <source>
        <dbReference type="EMBL" id="HGI75750.1"/>
    </source>
</evidence>
<name>A0A7V3YN73_9BACT</name>
<dbReference type="PANTHER" id="PTHR12110">
    <property type="entry name" value="HYDROXYPYRUVATE ISOMERASE"/>
    <property type="match status" value="1"/>
</dbReference>
<dbReference type="AlphaFoldDB" id="A0A7V3YN73"/>